<feature type="transmembrane region" description="Helical" evidence="1">
    <location>
        <begin position="189"/>
        <end position="205"/>
    </location>
</feature>
<evidence type="ECO:0000259" key="2">
    <source>
        <dbReference type="Pfam" id="PF01757"/>
    </source>
</evidence>
<dbReference type="GO" id="GO:0016747">
    <property type="term" value="F:acyltransferase activity, transferring groups other than amino-acyl groups"/>
    <property type="evidence" value="ECO:0007669"/>
    <property type="project" value="InterPro"/>
</dbReference>
<dbReference type="GO" id="GO:0000271">
    <property type="term" value="P:polysaccharide biosynthetic process"/>
    <property type="evidence" value="ECO:0007669"/>
    <property type="project" value="TreeGrafter"/>
</dbReference>
<dbReference type="InterPro" id="IPR050879">
    <property type="entry name" value="Acyltransferase_3"/>
</dbReference>
<keyword evidence="3" id="KW-0808">Transferase</keyword>
<dbReference type="InterPro" id="IPR002656">
    <property type="entry name" value="Acyl_transf_3_dom"/>
</dbReference>
<evidence type="ECO:0000313" key="4">
    <source>
        <dbReference type="Proteomes" id="UP000054683"/>
    </source>
</evidence>
<dbReference type="PANTHER" id="PTHR23028">
    <property type="entry name" value="ACETYLTRANSFERASE"/>
    <property type="match status" value="1"/>
</dbReference>
<evidence type="ECO:0000313" key="3">
    <source>
        <dbReference type="EMBL" id="SAL70953.1"/>
    </source>
</evidence>
<feature type="transmembrane region" description="Helical" evidence="1">
    <location>
        <begin position="56"/>
        <end position="75"/>
    </location>
</feature>
<feature type="transmembrane region" description="Helical" evidence="1">
    <location>
        <begin position="225"/>
        <end position="242"/>
    </location>
</feature>
<protein>
    <submittedName>
        <fullName evidence="3">Acyltransferase 3</fullName>
    </submittedName>
</protein>
<dbReference type="GO" id="GO:0016020">
    <property type="term" value="C:membrane"/>
    <property type="evidence" value="ECO:0007669"/>
    <property type="project" value="TreeGrafter"/>
</dbReference>
<dbReference type="Pfam" id="PF01757">
    <property type="entry name" value="Acyl_transf_3"/>
    <property type="match status" value="1"/>
</dbReference>
<feature type="transmembrane region" description="Helical" evidence="1">
    <location>
        <begin position="21"/>
        <end position="41"/>
    </location>
</feature>
<proteinExistence type="predicted"/>
<name>A0A158JR35_9BURK</name>
<dbReference type="Proteomes" id="UP000054683">
    <property type="component" value="Unassembled WGS sequence"/>
</dbReference>
<feature type="transmembrane region" description="Helical" evidence="1">
    <location>
        <begin position="96"/>
        <end position="115"/>
    </location>
</feature>
<feature type="domain" description="Acyltransferase 3" evidence="2">
    <location>
        <begin position="21"/>
        <end position="337"/>
    </location>
</feature>
<dbReference type="AlphaFoldDB" id="A0A158JR35"/>
<dbReference type="PANTHER" id="PTHR23028:SF53">
    <property type="entry name" value="ACYL_TRANSF_3 DOMAIN-CONTAINING PROTEIN"/>
    <property type="match status" value="1"/>
</dbReference>
<feature type="transmembrane region" description="Helical" evidence="1">
    <location>
        <begin position="271"/>
        <end position="289"/>
    </location>
</feature>
<accession>A0A158JR35</accession>
<evidence type="ECO:0000256" key="1">
    <source>
        <dbReference type="SAM" id="Phobius"/>
    </source>
</evidence>
<feature type="transmembrane region" description="Helical" evidence="1">
    <location>
        <begin position="324"/>
        <end position="345"/>
    </location>
</feature>
<organism evidence="3 4">
    <name type="scientific">Caballeronia udeis</name>
    <dbReference type="NCBI Taxonomy" id="1232866"/>
    <lineage>
        <taxon>Bacteria</taxon>
        <taxon>Pseudomonadati</taxon>
        <taxon>Pseudomonadota</taxon>
        <taxon>Betaproteobacteria</taxon>
        <taxon>Burkholderiales</taxon>
        <taxon>Burkholderiaceae</taxon>
        <taxon>Caballeronia</taxon>
    </lineage>
</organism>
<feature type="transmembrane region" description="Helical" evidence="1">
    <location>
        <begin position="301"/>
        <end position="318"/>
    </location>
</feature>
<feature type="transmembrane region" description="Helical" evidence="1">
    <location>
        <begin position="161"/>
        <end position="182"/>
    </location>
</feature>
<dbReference type="OrthoDB" id="9767863at2"/>
<reference evidence="3 4" key="1">
    <citation type="submission" date="2016-01" db="EMBL/GenBank/DDBJ databases">
        <authorList>
            <person name="Oliw E.H."/>
        </authorList>
    </citation>
    <scope>NUCLEOTIDE SEQUENCE [LARGE SCALE GENOMIC DNA]</scope>
    <source>
        <strain evidence="3">LMG 27134</strain>
    </source>
</reference>
<dbReference type="RefSeq" id="WP_062092554.1">
    <property type="nucleotide sequence ID" value="NZ_FCOK02000108.1"/>
</dbReference>
<keyword evidence="1" id="KW-0812">Transmembrane</keyword>
<keyword evidence="1" id="KW-1133">Transmembrane helix</keyword>
<keyword evidence="3" id="KW-0012">Acyltransferase</keyword>
<sequence length="373" mass="41815">MHSQTNPRNLEALLIGRNNNFGLIRHLAALLVLYGHAFIFWPGSGGTDVIRSFTKIEYSGSLAVFAFFFLSGILVSQSWDKQKKTKTFIALRFSRIWPALFVCVIFIVFAGAPFFSDLSYSRFISDKETLAFLVRNITLFTGMRYSLPGVFEHNAVNAVNGALWTLPVEVGCYCIVLCLGLLRFSKTRIGAMIGAVLVFVGWLALFRVHLHGAMLNGLVYKPQDFTAYPVIFFLCGFVAYHFRSLVIIRLDVAVILCVVYLLVRSTVAGHAIFYIAFIYLILAIAASRYLRKFEPTWDISYGTYVYGFFVEQCFATLFPAQNVYVGLLMSVVVTVILASLSWQFIEKPAITFARGRLGKKNAVPHPVPAPLTQ</sequence>
<keyword evidence="1" id="KW-0472">Membrane</keyword>
<dbReference type="EMBL" id="FCOK02000108">
    <property type="protein sequence ID" value="SAL70953.1"/>
    <property type="molecule type" value="Genomic_DNA"/>
</dbReference>
<gene>
    <name evidence="3" type="ORF">AWB69_08500</name>
</gene>